<organism evidence="2 3">
    <name type="scientific">Acrocarpospora phusangensis</name>
    <dbReference type="NCBI Taxonomy" id="1070424"/>
    <lineage>
        <taxon>Bacteria</taxon>
        <taxon>Bacillati</taxon>
        <taxon>Actinomycetota</taxon>
        <taxon>Actinomycetes</taxon>
        <taxon>Streptosporangiales</taxon>
        <taxon>Streptosporangiaceae</taxon>
        <taxon>Acrocarpospora</taxon>
    </lineage>
</organism>
<dbReference type="EMBL" id="BOOA01000069">
    <property type="protein sequence ID" value="GIH27997.1"/>
    <property type="molecule type" value="Genomic_DNA"/>
</dbReference>
<evidence type="ECO:0000313" key="3">
    <source>
        <dbReference type="Proteomes" id="UP000640052"/>
    </source>
</evidence>
<reference evidence="2" key="1">
    <citation type="submission" date="2021-01" db="EMBL/GenBank/DDBJ databases">
        <title>Whole genome shotgun sequence of Acrocarpospora phusangensis NBRC 108782.</title>
        <authorList>
            <person name="Komaki H."/>
            <person name="Tamura T."/>
        </authorList>
    </citation>
    <scope>NUCLEOTIDE SEQUENCE</scope>
    <source>
        <strain evidence="2">NBRC 108782</strain>
    </source>
</reference>
<sequence length="71" mass="7484">MLLPQMGTPPPANQALPAIRSGAPAAASAGPPSRPRHIPAVIPAVIVFRKVRPSVTNAMRKPADKAEEWLL</sequence>
<dbReference type="Proteomes" id="UP000640052">
    <property type="component" value="Unassembled WGS sequence"/>
</dbReference>
<keyword evidence="3" id="KW-1185">Reference proteome</keyword>
<evidence type="ECO:0000256" key="1">
    <source>
        <dbReference type="SAM" id="MobiDB-lite"/>
    </source>
</evidence>
<feature type="region of interest" description="Disordered" evidence="1">
    <location>
        <begin position="1"/>
        <end position="34"/>
    </location>
</feature>
<name>A0A919QFI3_9ACTN</name>
<protein>
    <submittedName>
        <fullName evidence="2">Uncharacterized protein</fullName>
    </submittedName>
</protein>
<proteinExistence type="predicted"/>
<gene>
    <name evidence="2" type="ORF">Aph01nite_63070</name>
</gene>
<accession>A0A919QFI3</accession>
<feature type="compositionally biased region" description="Low complexity" evidence="1">
    <location>
        <begin position="17"/>
        <end position="31"/>
    </location>
</feature>
<evidence type="ECO:0000313" key="2">
    <source>
        <dbReference type="EMBL" id="GIH27997.1"/>
    </source>
</evidence>
<dbReference type="AlphaFoldDB" id="A0A919QFI3"/>
<comment type="caution">
    <text evidence="2">The sequence shown here is derived from an EMBL/GenBank/DDBJ whole genome shotgun (WGS) entry which is preliminary data.</text>
</comment>